<dbReference type="Pfam" id="PF12706">
    <property type="entry name" value="Lactamase_B_2"/>
    <property type="match status" value="1"/>
</dbReference>
<dbReference type="PANTHER" id="PTHR46018">
    <property type="entry name" value="ZINC PHOSPHODIESTERASE ELAC PROTEIN 1"/>
    <property type="match status" value="1"/>
</dbReference>
<dbReference type="InterPro" id="IPR001279">
    <property type="entry name" value="Metallo-B-lactamas"/>
</dbReference>
<evidence type="ECO:0000313" key="2">
    <source>
        <dbReference type="EMBL" id="GAA1538864.1"/>
    </source>
</evidence>
<accession>A0ABP4M6Y9</accession>
<comment type="caution">
    <text evidence="2">The sequence shown here is derived from an EMBL/GenBank/DDBJ whole genome shotgun (WGS) entry which is preliminary data.</text>
</comment>
<dbReference type="Proteomes" id="UP001501791">
    <property type="component" value="Unassembled WGS sequence"/>
</dbReference>
<dbReference type="Gene3D" id="3.60.15.10">
    <property type="entry name" value="Ribonuclease Z/Hydroxyacylglutathione hydrolase-like"/>
    <property type="match status" value="1"/>
</dbReference>
<protein>
    <submittedName>
        <fullName evidence="2">MBL fold metallo-hydrolase</fullName>
    </submittedName>
</protein>
<reference evidence="3" key="1">
    <citation type="journal article" date="2019" name="Int. J. Syst. Evol. Microbiol.">
        <title>The Global Catalogue of Microorganisms (GCM) 10K type strain sequencing project: providing services to taxonomists for standard genome sequencing and annotation.</title>
        <authorList>
            <consortium name="The Broad Institute Genomics Platform"/>
            <consortium name="The Broad Institute Genome Sequencing Center for Infectious Disease"/>
            <person name="Wu L."/>
            <person name="Ma J."/>
        </authorList>
    </citation>
    <scope>NUCLEOTIDE SEQUENCE [LARGE SCALE GENOMIC DNA]</scope>
    <source>
        <strain evidence="3">JCM 13319</strain>
    </source>
</reference>
<dbReference type="InterPro" id="IPR036866">
    <property type="entry name" value="RibonucZ/Hydroxyglut_hydro"/>
</dbReference>
<evidence type="ECO:0000259" key="1">
    <source>
        <dbReference type="SMART" id="SM00849"/>
    </source>
</evidence>
<proteinExistence type="predicted"/>
<dbReference type="SMART" id="SM00849">
    <property type="entry name" value="Lactamase_B"/>
    <property type="match status" value="1"/>
</dbReference>
<gene>
    <name evidence="2" type="ORF">GCM10009691_12410</name>
</gene>
<dbReference type="EMBL" id="BAAALY010000005">
    <property type="protein sequence ID" value="GAA1538864.1"/>
    <property type="molecule type" value="Genomic_DNA"/>
</dbReference>
<name>A0ABP4M6Y9_9MICO</name>
<dbReference type="SUPFAM" id="SSF56281">
    <property type="entry name" value="Metallo-hydrolase/oxidoreductase"/>
    <property type="match status" value="1"/>
</dbReference>
<feature type="domain" description="Metallo-beta-lactamase" evidence="1">
    <location>
        <begin position="18"/>
        <end position="233"/>
    </location>
</feature>
<organism evidence="2 3">
    <name type="scientific">Brevibacterium picturae</name>
    <dbReference type="NCBI Taxonomy" id="260553"/>
    <lineage>
        <taxon>Bacteria</taxon>
        <taxon>Bacillati</taxon>
        <taxon>Actinomycetota</taxon>
        <taxon>Actinomycetes</taxon>
        <taxon>Micrococcales</taxon>
        <taxon>Brevibacteriaceae</taxon>
        <taxon>Brevibacterium</taxon>
    </lineage>
</organism>
<dbReference type="PANTHER" id="PTHR46018:SF4">
    <property type="entry name" value="METALLO-HYDROLASE YHFI-RELATED"/>
    <property type="match status" value="1"/>
</dbReference>
<evidence type="ECO:0000313" key="3">
    <source>
        <dbReference type="Proteomes" id="UP001501791"/>
    </source>
</evidence>
<keyword evidence="3" id="KW-1185">Reference proteome</keyword>
<dbReference type="RefSeq" id="WP_188438246.1">
    <property type="nucleotide sequence ID" value="NZ_BAAALY010000005.1"/>
</dbReference>
<sequence length="276" mass="29302">MRLTPLGCLAGMPAAGLASSGYLVQHGDTLVLLDAGPGVAARLSAERTSPLTAVFISHEHTDHLFDLLAIGKTVLAERLRRDDEHGPLRLDEGIPPVPLYVPRGAAARLRQLAEIYPVTTHPLLDRAFDLGFACHEYEPGESFRIGDLDASTALMQHVAPDCGIRLEADGESLVYTGDTGVTDAIAELANGAGTLLAESTLRETDRSGHGHLSSLDAARAARDAGVADLVLTHFSSPDPAEHRWHRDRAAMVFDGPVATVRPGIAHPVSSSRKVLA</sequence>